<organism evidence="1 2">
    <name type="scientific">Clostridium gasigenes</name>
    <dbReference type="NCBI Taxonomy" id="94869"/>
    <lineage>
        <taxon>Bacteria</taxon>
        <taxon>Bacillati</taxon>
        <taxon>Bacillota</taxon>
        <taxon>Clostridia</taxon>
        <taxon>Eubacteriales</taxon>
        <taxon>Clostridiaceae</taxon>
        <taxon>Clostridium</taxon>
    </lineage>
</organism>
<dbReference type="AlphaFoldDB" id="A0A1H0S0S6"/>
<protein>
    <recommendedName>
        <fullName evidence="3">Lipoprotein</fullName>
    </recommendedName>
</protein>
<evidence type="ECO:0000313" key="1">
    <source>
        <dbReference type="EMBL" id="SDP35441.1"/>
    </source>
</evidence>
<name>A0A1H0S0S6_9CLOT</name>
<dbReference type="OrthoDB" id="1929962at2"/>
<dbReference type="STRING" id="94869.SAMN04488529_104110"/>
<keyword evidence="2" id="KW-1185">Reference proteome</keyword>
<proteinExistence type="predicted"/>
<reference evidence="1 2" key="1">
    <citation type="submission" date="2016-10" db="EMBL/GenBank/DDBJ databases">
        <authorList>
            <person name="de Groot N.N."/>
        </authorList>
    </citation>
    <scope>NUCLEOTIDE SEQUENCE [LARGE SCALE GENOMIC DNA]</scope>
    <source>
        <strain evidence="1 2">DSM 12272</strain>
    </source>
</reference>
<dbReference type="Proteomes" id="UP000198597">
    <property type="component" value="Unassembled WGS sequence"/>
</dbReference>
<accession>A0A1H0S0S6</accession>
<sequence length="219" mass="25280">MGRKLIAVLICGILTFSLVSCKDNNGKIEKETPKVKVEERVIEGTWAKDYTKDEITSFHKDIMSRVEDLTKIYELKYEKKEIVKEENGVTVNSNEIYVDNLNPEPNRLESMYYGFKIYGEDLSQGQILMKLGFNLDNKTIKEAGKFDFKETSITSYSQAFTGVNDRDYTELNNKIYAIINGDNSEQTIENNLDGIIETVSIKDNYLLYKLETKKYNLKK</sequence>
<evidence type="ECO:0000313" key="2">
    <source>
        <dbReference type="Proteomes" id="UP000198597"/>
    </source>
</evidence>
<evidence type="ECO:0008006" key="3">
    <source>
        <dbReference type="Google" id="ProtNLM"/>
    </source>
</evidence>
<dbReference type="PROSITE" id="PS51257">
    <property type="entry name" value="PROKAR_LIPOPROTEIN"/>
    <property type="match status" value="1"/>
</dbReference>
<gene>
    <name evidence="1" type="ORF">SAMN04488529_104110</name>
</gene>
<dbReference type="EMBL" id="FNJM01000004">
    <property type="protein sequence ID" value="SDP35441.1"/>
    <property type="molecule type" value="Genomic_DNA"/>
</dbReference>
<dbReference type="RefSeq" id="WP_089968939.1">
    <property type="nucleotide sequence ID" value="NZ_FNJM01000004.1"/>
</dbReference>